<evidence type="ECO:0000313" key="3">
    <source>
        <dbReference type="Proteomes" id="UP000480425"/>
    </source>
</evidence>
<reference evidence="2 3" key="1">
    <citation type="submission" date="2019-09" db="EMBL/GenBank/DDBJ databases">
        <title>Distinct polysaccharide growth profiles of human intestinal Prevotella copri isolates.</title>
        <authorList>
            <person name="Fehlner-Peach H."/>
            <person name="Magnabosco C."/>
            <person name="Raghavan V."/>
            <person name="Scher J.U."/>
            <person name="Tett A."/>
            <person name="Cox L.M."/>
            <person name="Gottsegen C."/>
            <person name="Watters A."/>
            <person name="Wiltshire- Gordon J.D."/>
            <person name="Segata N."/>
            <person name="Bonneau R."/>
            <person name="Littman D.R."/>
        </authorList>
    </citation>
    <scope>NUCLEOTIDE SEQUENCE [LARGE SCALE GENOMIC DNA]</scope>
    <source>
        <strain evidence="3">iA622</strain>
    </source>
</reference>
<gene>
    <name evidence="2" type="ORF">F7D73_12335</name>
</gene>
<name>A0A6G1U3I2_9BACT</name>
<protein>
    <recommendedName>
        <fullName evidence="4">DUF4843 domain-containing protein</fullName>
    </recommendedName>
</protein>
<dbReference type="Proteomes" id="UP000480425">
    <property type="component" value="Unassembled WGS sequence"/>
</dbReference>
<comment type="caution">
    <text evidence="2">The sequence shown here is derived from an EMBL/GenBank/DDBJ whole genome shotgun (WGS) entry which is preliminary data.</text>
</comment>
<dbReference type="AlphaFoldDB" id="A0A6G1U3I2"/>
<organism evidence="2 3">
    <name type="scientific">Segatella copri</name>
    <dbReference type="NCBI Taxonomy" id="165179"/>
    <lineage>
        <taxon>Bacteria</taxon>
        <taxon>Pseudomonadati</taxon>
        <taxon>Bacteroidota</taxon>
        <taxon>Bacteroidia</taxon>
        <taxon>Bacteroidales</taxon>
        <taxon>Prevotellaceae</taxon>
        <taxon>Segatella</taxon>
    </lineage>
</organism>
<dbReference type="OrthoDB" id="1076493at2"/>
<proteinExistence type="predicted"/>
<feature type="signal peptide" evidence="1">
    <location>
        <begin position="1"/>
        <end position="26"/>
    </location>
</feature>
<evidence type="ECO:0000313" key="2">
    <source>
        <dbReference type="EMBL" id="MQN81719.1"/>
    </source>
</evidence>
<accession>A0A6G1U3I2</accession>
<dbReference type="RefSeq" id="WP_153125125.1">
    <property type="nucleotide sequence ID" value="NZ_VZCB01000089.1"/>
</dbReference>
<dbReference type="PROSITE" id="PS51257">
    <property type="entry name" value="PROKAR_LIPOPROTEIN"/>
    <property type="match status" value="1"/>
</dbReference>
<evidence type="ECO:0008006" key="4">
    <source>
        <dbReference type="Google" id="ProtNLM"/>
    </source>
</evidence>
<keyword evidence="1" id="KW-0732">Signal</keyword>
<sequence>MKKLLKYSLSLLCAIMVIGLTSCTDSYDYDPAAPEDKGAFLIANTTSFMFTPGQAQEFEITVQRRDTVEAGTVTLTSDNSKFNVPSQVSFGANEKTKTVTVTSNLESGSDENVNISVAEGQAYHYGANTITINVKTPKKYIGTFSSAFAKDSWEQTVYELGNGKYMLPDLYDQGRNITFVIDWNTKKITVAGQAAWTHPSYGVIGVQGSGVYDAKNKVAKMTLTHFVPNVGSFGDFAEDFYFPEDFEPSK</sequence>
<feature type="chain" id="PRO_5026147862" description="DUF4843 domain-containing protein" evidence="1">
    <location>
        <begin position="27"/>
        <end position="250"/>
    </location>
</feature>
<dbReference type="EMBL" id="VZCB01000089">
    <property type="protein sequence ID" value="MQN81719.1"/>
    <property type="molecule type" value="Genomic_DNA"/>
</dbReference>
<evidence type="ECO:0000256" key="1">
    <source>
        <dbReference type="SAM" id="SignalP"/>
    </source>
</evidence>